<evidence type="ECO:0000313" key="2">
    <source>
        <dbReference type="Proteomes" id="UP001595859"/>
    </source>
</evidence>
<keyword evidence="2" id="KW-1185">Reference proteome</keyword>
<protein>
    <recommendedName>
        <fullName evidence="3">Excreted virulence factor EspC (Type VII ESX diderm)</fullName>
    </recommendedName>
</protein>
<proteinExistence type="predicted"/>
<evidence type="ECO:0008006" key="3">
    <source>
        <dbReference type="Google" id="ProtNLM"/>
    </source>
</evidence>
<sequence length="95" mass="9864">MGDLLAGTPDTMMSFTAEAPTVTDSGGALQAGMAESAAFQSAYEQAFGRLQSFVTQTNARVADHTADASGAGRSYLETDEVSAANLDVVDFPKPR</sequence>
<dbReference type="RefSeq" id="WP_378061471.1">
    <property type="nucleotide sequence ID" value="NZ_JBHSIS010000024.1"/>
</dbReference>
<organism evidence="1 2">
    <name type="scientific">Actinophytocola glycyrrhizae</name>
    <dbReference type="NCBI Taxonomy" id="2044873"/>
    <lineage>
        <taxon>Bacteria</taxon>
        <taxon>Bacillati</taxon>
        <taxon>Actinomycetota</taxon>
        <taxon>Actinomycetes</taxon>
        <taxon>Pseudonocardiales</taxon>
        <taxon>Pseudonocardiaceae</taxon>
    </lineage>
</organism>
<accession>A0ABV9SDH2</accession>
<dbReference type="Proteomes" id="UP001595859">
    <property type="component" value="Unassembled WGS sequence"/>
</dbReference>
<gene>
    <name evidence="1" type="ORF">ACFPCV_35340</name>
</gene>
<reference evidence="2" key="1">
    <citation type="journal article" date="2019" name="Int. J. Syst. Evol. Microbiol.">
        <title>The Global Catalogue of Microorganisms (GCM) 10K type strain sequencing project: providing services to taxonomists for standard genome sequencing and annotation.</title>
        <authorList>
            <consortium name="The Broad Institute Genomics Platform"/>
            <consortium name="The Broad Institute Genome Sequencing Center for Infectious Disease"/>
            <person name="Wu L."/>
            <person name="Ma J."/>
        </authorList>
    </citation>
    <scope>NUCLEOTIDE SEQUENCE [LARGE SCALE GENOMIC DNA]</scope>
    <source>
        <strain evidence="2">ZS-22-S1</strain>
    </source>
</reference>
<name>A0ABV9SDH2_9PSEU</name>
<evidence type="ECO:0000313" key="1">
    <source>
        <dbReference type="EMBL" id="MFC4858799.1"/>
    </source>
</evidence>
<comment type="caution">
    <text evidence="1">The sequence shown here is derived from an EMBL/GenBank/DDBJ whole genome shotgun (WGS) entry which is preliminary data.</text>
</comment>
<dbReference type="EMBL" id="JBHSIS010000024">
    <property type="protein sequence ID" value="MFC4858799.1"/>
    <property type="molecule type" value="Genomic_DNA"/>
</dbReference>